<evidence type="ECO:0000256" key="1">
    <source>
        <dbReference type="SAM" id="Phobius"/>
    </source>
</evidence>
<keyword evidence="1" id="KW-1133">Transmembrane helix</keyword>
<keyword evidence="1" id="KW-0472">Membrane</keyword>
<dbReference type="PANTHER" id="PTHR42101:SF1">
    <property type="entry name" value="LOW TEMPERATURE REQUIREMENT A"/>
    <property type="match status" value="1"/>
</dbReference>
<gene>
    <name evidence="2" type="ORF">RDB_LOCUS131136</name>
</gene>
<protein>
    <submittedName>
        <fullName evidence="2">Uncharacterized protein</fullName>
    </submittedName>
</protein>
<dbReference type="InterPro" id="IPR010640">
    <property type="entry name" value="Low_temperature_requirement_A"/>
</dbReference>
<organism evidence="2 3">
    <name type="scientific">Rhizoctonia solani</name>
    <dbReference type="NCBI Taxonomy" id="456999"/>
    <lineage>
        <taxon>Eukaryota</taxon>
        <taxon>Fungi</taxon>
        <taxon>Dikarya</taxon>
        <taxon>Basidiomycota</taxon>
        <taxon>Agaricomycotina</taxon>
        <taxon>Agaricomycetes</taxon>
        <taxon>Cantharellales</taxon>
        <taxon>Ceratobasidiaceae</taxon>
        <taxon>Rhizoctonia</taxon>
    </lineage>
</organism>
<accession>A0A8H3HAR4</accession>
<dbReference type="EMBL" id="CAJMWT010004581">
    <property type="protein sequence ID" value="CAE6492710.1"/>
    <property type="molecule type" value="Genomic_DNA"/>
</dbReference>
<comment type="caution">
    <text evidence="2">The sequence shown here is derived from an EMBL/GenBank/DDBJ whole genome shotgun (WGS) entry which is preliminary data.</text>
</comment>
<dbReference type="Proteomes" id="UP000663843">
    <property type="component" value="Unassembled WGS sequence"/>
</dbReference>
<feature type="transmembrane region" description="Helical" evidence="1">
    <location>
        <begin position="198"/>
        <end position="219"/>
    </location>
</feature>
<dbReference type="AlphaFoldDB" id="A0A8H3HAR4"/>
<proteinExistence type="predicted"/>
<keyword evidence="1" id="KW-0812">Transmembrane</keyword>
<name>A0A8H3HAR4_9AGAM</name>
<evidence type="ECO:0000313" key="3">
    <source>
        <dbReference type="Proteomes" id="UP000663843"/>
    </source>
</evidence>
<dbReference type="PANTHER" id="PTHR42101">
    <property type="entry name" value="CHROMOSOME 16, WHOLE GENOME SHOTGUN SEQUENCE"/>
    <property type="match status" value="1"/>
</dbReference>
<feature type="transmembrane region" description="Helical" evidence="1">
    <location>
        <begin position="226"/>
        <end position="244"/>
    </location>
</feature>
<sequence>MTTVRVRMPIEVPFVGEILPLDNNARSFQPTVMRLSGGEPGELLSHPSEFSWAKTLNGTVSTTKNSIISVPPMSEYPSSQENDAGLLECLYKDPDSSSSEQRYQRLHQWRPISWNPFDVHDGDGTARGDEEYKYLLEQSPISPQSASSNASVTLPKTEPNQLLNPGPAWVNLFYDLAWTATFSSLTQNGQFDTIWDTLSYTAFFVVVWWLWASQVLYSINFYTDDWFHLLSIFLQMGVFGLLAATTRGYDITTYVLHSPGMPGVLDPKPLKDITDPQRYNDEVTARVSIRVIALSIAISRVILLVQHLRVLAYAHLTVRDRLGRGYHIPRKLYIIPIGLIVSTALFVTAWALTRSEFGATISGTELKYILWGLGLAIEVISHIQMSRINWPRPRFDRMNNLKVTWNGEYKDEGEASGAATIAPQELPATPTLPPELPVPQSDVTLGSRLEAITTIILGEGISSIAGTLNSIISAPGLEGPILTNIMCSGLIVYFLAYLYFEGPSSGHTDLKDKARGKVYWLLLHLPFLLCIVLLLQGVKNQFLLTSFLFTARKIAKDLENVDNDLLAIWFQPNLKSNLTLTRLMIKYNISWSEEYDELVKNVTSLGEGSLQANLSTALNHKQEEELYIWHWRLSLRTLVRIHALFMGHNTVATETQSRIDDYYQNLAAPKHDHDTSSYAYADLNYFQILEEILKHSVQSARYIMVLAGIIFISLGALDLAHSRPRDRFQSGAIISRFLMGWAFLFLLLLNVGKYQKLWVSRWQEHEQAGVFSWISSHWVLPTIALAFGAEFLIETTLVWLSALVRERGQARSIARAPLAWIAWGSLKRAVMNPFKLFHKRI</sequence>
<feature type="transmembrane region" description="Helical" evidence="1">
    <location>
        <begin position="287"/>
        <end position="311"/>
    </location>
</feature>
<feature type="transmembrane region" description="Helical" evidence="1">
    <location>
        <begin position="520"/>
        <end position="538"/>
    </location>
</feature>
<feature type="transmembrane region" description="Helical" evidence="1">
    <location>
        <begin position="332"/>
        <end position="353"/>
    </location>
</feature>
<feature type="transmembrane region" description="Helical" evidence="1">
    <location>
        <begin position="702"/>
        <end position="722"/>
    </location>
</feature>
<reference evidence="2" key="1">
    <citation type="submission" date="2021-01" db="EMBL/GenBank/DDBJ databases">
        <authorList>
            <person name="Kaushik A."/>
        </authorList>
    </citation>
    <scope>NUCLEOTIDE SEQUENCE</scope>
    <source>
        <strain evidence="2">AG2-2IIIB</strain>
    </source>
</reference>
<feature type="transmembrane region" description="Helical" evidence="1">
    <location>
        <begin position="728"/>
        <end position="749"/>
    </location>
</feature>
<feature type="transmembrane region" description="Helical" evidence="1">
    <location>
        <begin position="368"/>
        <end position="388"/>
    </location>
</feature>
<evidence type="ECO:0000313" key="2">
    <source>
        <dbReference type="EMBL" id="CAE6492710.1"/>
    </source>
</evidence>
<dbReference type="Pfam" id="PF06772">
    <property type="entry name" value="LtrA"/>
    <property type="match status" value="1"/>
</dbReference>
<feature type="transmembrane region" description="Helical" evidence="1">
    <location>
        <begin position="481"/>
        <end position="500"/>
    </location>
</feature>